<sequence>MPTLTAATQGPMKPRTAVRRPADRPGIVVSAETGDNAGTARPTAAQLKKRARKNARAEAHRPGPCVVSLRRRRPSWRLPAEGGLSRSLAARPGAANRTCQNPQRPRRAAGRARCAGSALMIRDHRRPPAAR</sequence>
<name>A0A0S2DGB8_LYSEN</name>
<dbReference type="PATRIC" id="fig|69.6.peg.2151"/>
<dbReference type="EMBL" id="CP013140">
    <property type="protein sequence ID" value="ALN57538.1"/>
    <property type="molecule type" value="Genomic_DNA"/>
</dbReference>
<evidence type="ECO:0000313" key="3">
    <source>
        <dbReference type="Proteomes" id="UP000061569"/>
    </source>
</evidence>
<accession>A0A0S2DGB8</accession>
<reference evidence="2 3" key="1">
    <citation type="submission" date="2015-11" db="EMBL/GenBank/DDBJ databases">
        <title>Genome sequences of Lysobacter enzymogenes strain C3 and Lysobacter antibioticus ATCC 29479.</title>
        <authorList>
            <person name="Kobayashi D.Y."/>
        </authorList>
    </citation>
    <scope>NUCLEOTIDE SEQUENCE [LARGE SCALE GENOMIC DNA]</scope>
    <source>
        <strain evidence="2 3">C3</strain>
    </source>
</reference>
<organism evidence="2 3">
    <name type="scientific">Lysobacter enzymogenes</name>
    <dbReference type="NCBI Taxonomy" id="69"/>
    <lineage>
        <taxon>Bacteria</taxon>
        <taxon>Pseudomonadati</taxon>
        <taxon>Pseudomonadota</taxon>
        <taxon>Gammaproteobacteria</taxon>
        <taxon>Lysobacterales</taxon>
        <taxon>Lysobacteraceae</taxon>
        <taxon>Lysobacter</taxon>
    </lineage>
</organism>
<gene>
    <name evidence="2" type="ORF">GLE_2189</name>
</gene>
<feature type="region of interest" description="Disordered" evidence="1">
    <location>
        <begin position="89"/>
        <end position="131"/>
    </location>
</feature>
<evidence type="ECO:0000313" key="2">
    <source>
        <dbReference type="EMBL" id="ALN57538.1"/>
    </source>
</evidence>
<feature type="region of interest" description="Disordered" evidence="1">
    <location>
        <begin position="1"/>
        <end position="70"/>
    </location>
</feature>
<dbReference type="Proteomes" id="UP000061569">
    <property type="component" value="Chromosome"/>
</dbReference>
<dbReference type="KEGG" id="lez:GLE_2189"/>
<protein>
    <submittedName>
        <fullName evidence="2">Uncharacterized protein</fullName>
    </submittedName>
</protein>
<evidence type="ECO:0000256" key="1">
    <source>
        <dbReference type="SAM" id="MobiDB-lite"/>
    </source>
</evidence>
<proteinExistence type="predicted"/>
<dbReference type="STRING" id="69.GLE_2189"/>
<dbReference type="AlphaFoldDB" id="A0A0S2DGB8"/>